<feature type="repeat" description="ANK" evidence="3">
    <location>
        <begin position="861"/>
        <end position="893"/>
    </location>
</feature>
<feature type="non-terminal residue" evidence="6">
    <location>
        <position position="1833"/>
    </location>
</feature>
<keyword evidence="7" id="KW-1185">Reference proteome</keyword>
<keyword evidence="2 3" id="KW-0040">ANK repeat</keyword>
<dbReference type="PANTHER" id="PTHR24198:SF165">
    <property type="entry name" value="ANKYRIN REPEAT-CONTAINING PROTEIN-RELATED"/>
    <property type="match status" value="1"/>
</dbReference>
<protein>
    <submittedName>
        <fullName evidence="6">Uncharacterized protein</fullName>
    </submittedName>
</protein>
<dbReference type="EMBL" id="BQXS01011204">
    <property type="protein sequence ID" value="GKT36355.1"/>
    <property type="molecule type" value="Genomic_DNA"/>
</dbReference>
<feature type="region of interest" description="Disordered" evidence="5">
    <location>
        <begin position="1001"/>
        <end position="1022"/>
    </location>
</feature>
<keyword evidence="4" id="KW-0175">Coiled coil</keyword>
<dbReference type="Proteomes" id="UP001057375">
    <property type="component" value="Unassembled WGS sequence"/>
</dbReference>
<feature type="repeat" description="ANK" evidence="3">
    <location>
        <begin position="1374"/>
        <end position="1406"/>
    </location>
</feature>
<evidence type="ECO:0000256" key="1">
    <source>
        <dbReference type="ARBA" id="ARBA00022737"/>
    </source>
</evidence>
<evidence type="ECO:0000256" key="3">
    <source>
        <dbReference type="PROSITE-ProRule" id="PRU00023"/>
    </source>
</evidence>
<dbReference type="SMART" id="SM00248">
    <property type="entry name" value="ANK"/>
    <property type="match status" value="19"/>
</dbReference>
<evidence type="ECO:0000256" key="4">
    <source>
        <dbReference type="SAM" id="Coils"/>
    </source>
</evidence>
<feature type="region of interest" description="Disordered" evidence="5">
    <location>
        <begin position="796"/>
        <end position="817"/>
    </location>
</feature>
<feature type="compositionally biased region" description="Low complexity" evidence="5">
    <location>
        <begin position="1051"/>
        <end position="1080"/>
    </location>
</feature>
<feature type="compositionally biased region" description="Basic and acidic residues" evidence="5">
    <location>
        <begin position="796"/>
        <end position="807"/>
    </location>
</feature>
<dbReference type="PANTHER" id="PTHR24198">
    <property type="entry name" value="ANKYRIN REPEAT AND PROTEIN KINASE DOMAIN-CONTAINING PROTEIN"/>
    <property type="match status" value="1"/>
</dbReference>
<feature type="repeat" description="ANK" evidence="3">
    <location>
        <begin position="1267"/>
        <end position="1299"/>
    </location>
</feature>
<evidence type="ECO:0000256" key="2">
    <source>
        <dbReference type="ARBA" id="ARBA00023043"/>
    </source>
</evidence>
<dbReference type="Gene3D" id="1.25.40.20">
    <property type="entry name" value="Ankyrin repeat-containing domain"/>
    <property type="match status" value="9"/>
</dbReference>
<feature type="repeat" description="ANK" evidence="3">
    <location>
        <begin position="672"/>
        <end position="704"/>
    </location>
</feature>
<feature type="repeat" description="ANK" evidence="3">
    <location>
        <begin position="1144"/>
        <end position="1176"/>
    </location>
</feature>
<sequence>MEGQIVKQDDINNILKSKEEFAHFYEHILYWADFAGNSVVLLNFVNSTDRSISEILKKHYVTAQNPQNISIPIYGWFLANDDHEGYLILEPALFGLNEAIKNYSETLFIPYPSLFTTLSPNLLPTTLTSEPSPFLGSDPHDLISFPSSCTRHHSPYTHINSETRECLCGVCVREWRMQMREEQSAGANVSFDQIEDIESAASAITPMFNRCISQLSLRLLSAIHRLAYREYVLHEYESEVGSTESRLVSLERVLEDTKRQMERDDDSLEAFREFVQNHLDEGRIRLASRVKVAHELLSSLHSFVRAGDDQRLIEVTKCEMDVDECKSQLEFSQRAREEASTKFEQQQDHVDSLQMCGEQLFYIVRSRPILRLCVDVEEHLNFRMIVDEDIEQHCDTYNYPTNPSLSFFSACCHGDVTAAEDLLISGAVCVTDIDVNGEIPIKGSRNAVGANGLCFACVYNKKRMCRYLLNFGCPVHSSDASGRTPLHFASFFDSVSCGSLLLSRKADPLIRDGEGCDCVSYAASHESVRILKMLLDTPEVREDIEQNNRFHRRELEGKKKKKGHAFSLQDIPEDAAALNESGSLSSDDQDNSQSNPPSLDAHLTFLASLSVLPPLHAACVSSSIASLCLLLNFSPPLYLLESTIASEHPFANLPDLPLPSACTPDVNTINVNGETALHITCDIGDVNVVRILLDNGADIDAIDFNLPLPSACTPDVNTINVNGETALHIACDIGDVNVVRILLDNGADIDAIDFSGTTPLFRACKKGFVECVEVLLEAGAIFCGLPHIVKRIVQKDMKEENSDRESSDVSEQSEGDGMDVFEEEIPVMLPLHIACELGFNDIVTMLLERAPSSVNETTHNEGWTALHFAAAAVHDSVIHTLISYGAVVSACTDGGATALHLACGHSVDEGDSDMMQTSPDRGFEKKKANASIMQRVISCVSLLLANGANIHEIDDEDNTPLHIACREGNSELISLILREGGSVCAINKHGQTALHLVCGCGRETSDSSPRSPRPAHKGVNGAEEIVESVRKWEEEWKKQAEKGGRAANVVPTHPHTPAPTTFSRASRVGSVTRGSSISRTSSALSASPLSSVVGGGAHLRSAPLASRFTFTVNSVAVSISPQAKKNGLVPPSSVPSPLSFPDVNGHTPLHFASSSGCLSTTVLLLECGALLDAYDLSGYTPLMLAASGGYCDCVSALVEYGANIRAIEKTCGDSVLHMAVKGGRGSDECVRILLQGAVRRRVVGTETSGSKTSGSSGILPLNNVNRQGQTPLLLAVSLGYDKVAETLLLAGVKVDISGPRGATPLHIACRSGSKKMCHVLLGGGADILCRDDRGRTPLYYAIVYGHIDTVKYILEASQPDSPSVSLLVTDVDGDGNSALHVAAEYARKSVVTHLLDIGVEPRVRNSFGESAARVATRSGHADIARLIRGARSSILSSFMECLETEKTQSITKRIPPPSRLSTPKKALPHIDDKELEETTPQPSHKIPKEDSNPPIRQTAPKTPSSSSRFKSKIDHAQMRKNMQERRKLAEERRKKALEEEKRKDEEEKKKLTFALKEKARLRRLHEQEIAERKEKLRQRVKQRYQQAITHYNHNLLRKYCFVQFKREILINLEEREKIRQLWNEKVKRRVIVSLKLHCKHIIDHQTSQMKSVASILNKVSNHCLLTHCLDNWRRYSEHFHVLESIIVRNRAVSMLKFYFTYWRNAYSITAARVKMFNEIVAPRLRRIERIRSLNTGLTLWKQHYAIMRRKNAEQAAFNQKVSDLSKMYVRVVKGICLCTSQQTESVEKSTPDGHGQKMERDEGVLGGDIVWISDPTSEQQTGQQYPKSPSSHP</sequence>
<feature type="repeat" description="ANK" evidence="3">
    <location>
        <begin position="722"/>
        <end position="754"/>
    </location>
</feature>
<feature type="region of interest" description="Disordered" evidence="5">
    <location>
        <begin position="1446"/>
        <end position="1547"/>
    </location>
</feature>
<feature type="coiled-coil region" evidence="4">
    <location>
        <begin position="233"/>
        <end position="267"/>
    </location>
</feature>
<dbReference type="Pfam" id="PF00023">
    <property type="entry name" value="Ank"/>
    <property type="match status" value="3"/>
</dbReference>
<comment type="caution">
    <text evidence="6">The sequence shown here is derived from an EMBL/GenBank/DDBJ whole genome shotgun (WGS) entry which is preliminary data.</text>
</comment>
<dbReference type="Pfam" id="PF12796">
    <property type="entry name" value="Ank_2"/>
    <property type="match status" value="6"/>
</dbReference>
<feature type="region of interest" description="Disordered" evidence="5">
    <location>
        <begin position="1039"/>
        <end position="1080"/>
    </location>
</feature>
<feature type="repeat" description="ANK" evidence="3">
    <location>
        <begin position="1300"/>
        <end position="1332"/>
    </location>
</feature>
<dbReference type="PROSITE" id="PS50088">
    <property type="entry name" value="ANK_REPEAT"/>
    <property type="match status" value="12"/>
</dbReference>
<dbReference type="InterPro" id="IPR036770">
    <property type="entry name" value="Ankyrin_rpt-contain_sf"/>
</dbReference>
<feature type="repeat" description="ANK" evidence="3">
    <location>
        <begin position="956"/>
        <end position="988"/>
    </location>
</feature>
<feature type="repeat" description="ANK" evidence="3">
    <location>
        <begin position="1177"/>
        <end position="1209"/>
    </location>
</feature>
<feature type="repeat" description="ANK" evidence="3">
    <location>
        <begin position="755"/>
        <end position="780"/>
    </location>
</feature>
<name>A0ABQ5KZ64_9EUKA</name>
<accession>A0ABQ5KZ64</accession>
<feature type="repeat" description="ANK" evidence="3">
    <location>
        <begin position="481"/>
        <end position="513"/>
    </location>
</feature>
<reference evidence="6" key="1">
    <citation type="submission" date="2022-03" db="EMBL/GenBank/DDBJ databases">
        <title>Draft genome sequence of Aduncisulcus paluster, a free-living microaerophilic Fornicata.</title>
        <authorList>
            <person name="Yuyama I."/>
            <person name="Kume K."/>
            <person name="Tamura T."/>
            <person name="Inagaki Y."/>
            <person name="Hashimoto T."/>
        </authorList>
    </citation>
    <scope>NUCLEOTIDE SEQUENCE</scope>
    <source>
        <strain evidence="6">NY0171</strain>
    </source>
</reference>
<gene>
    <name evidence="6" type="ORF">ADUPG1_009336</name>
</gene>
<organism evidence="6 7">
    <name type="scientific">Aduncisulcus paluster</name>
    <dbReference type="NCBI Taxonomy" id="2918883"/>
    <lineage>
        <taxon>Eukaryota</taxon>
        <taxon>Metamonada</taxon>
        <taxon>Carpediemonas-like organisms</taxon>
        <taxon>Aduncisulcus</taxon>
    </lineage>
</organism>
<dbReference type="SUPFAM" id="SSF48403">
    <property type="entry name" value="Ankyrin repeat"/>
    <property type="match status" value="3"/>
</dbReference>
<feature type="compositionally biased region" description="Polar residues" evidence="5">
    <location>
        <begin position="1499"/>
        <end position="1508"/>
    </location>
</feature>
<keyword evidence="1" id="KW-0677">Repeat</keyword>
<evidence type="ECO:0000256" key="5">
    <source>
        <dbReference type="SAM" id="MobiDB-lite"/>
    </source>
</evidence>
<dbReference type="InterPro" id="IPR002110">
    <property type="entry name" value="Ankyrin_rpt"/>
</dbReference>
<proteinExistence type="predicted"/>
<evidence type="ECO:0000313" key="6">
    <source>
        <dbReference type="EMBL" id="GKT36355.1"/>
    </source>
</evidence>
<dbReference type="PROSITE" id="PS50297">
    <property type="entry name" value="ANK_REP_REGION"/>
    <property type="match status" value="12"/>
</dbReference>
<evidence type="ECO:0000313" key="7">
    <source>
        <dbReference type="Proteomes" id="UP001057375"/>
    </source>
</evidence>
<feature type="compositionally biased region" description="Basic and acidic residues" evidence="5">
    <location>
        <begin position="1511"/>
        <end position="1547"/>
    </location>
</feature>
<feature type="repeat" description="ANK" evidence="3">
    <location>
        <begin position="1333"/>
        <end position="1355"/>
    </location>
</feature>